<dbReference type="AlphaFoldDB" id="A0A8X8B863"/>
<feature type="compositionally biased region" description="Low complexity" evidence="1">
    <location>
        <begin position="72"/>
        <end position="83"/>
    </location>
</feature>
<evidence type="ECO:0000313" key="2">
    <source>
        <dbReference type="EMBL" id="KAG2325028.1"/>
    </source>
</evidence>
<sequence>MKRHRQLVQQSRGLGANDNNKIAGSVDSSPSAWSNQHVFLGDRSVKRGSTGTGVFLPRRVNHATAKAREKPQVVQPSVRSSPSLNDGSWINDGGFSSQMKMEQPVEDPRLPLDWAY</sequence>
<dbReference type="OrthoDB" id="747893at2759"/>
<feature type="compositionally biased region" description="Polar residues" evidence="1">
    <location>
        <begin position="84"/>
        <end position="100"/>
    </location>
</feature>
<name>A0A8X8B863_BRACI</name>
<protein>
    <submittedName>
        <fullName evidence="2">Uncharacterized protein</fullName>
    </submittedName>
</protein>
<dbReference type="Proteomes" id="UP000886595">
    <property type="component" value="Unassembled WGS sequence"/>
</dbReference>
<evidence type="ECO:0000256" key="1">
    <source>
        <dbReference type="SAM" id="MobiDB-lite"/>
    </source>
</evidence>
<organism evidence="2 3">
    <name type="scientific">Brassica carinata</name>
    <name type="common">Ethiopian mustard</name>
    <name type="synonym">Abyssinian cabbage</name>
    <dbReference type="NCBI Taxonomy" id="52824"/>
    <lineage>
        <taxon>Eukaryota</taxon>
        <taxon>Viridiplantae</taxon>
        <taxon>Streptophyta</taxon>
        <taxon>Embryophyta</taxon>
        <taxon>Tracheophyta</taxon>
        <taxon>Spermatophyta</taxon>
        <taxon>Magnoliopsida</taxon>
        <taxon>eudicotyledons</taxon>
        <taxon>Gunneridae</taxon>
        <taxon>Pentapetalae</taxon>
        <taxon>rosids</taxon>
        <taxon>malvids</taxon>
        <taxon>Brassicales</taxon>
        <taxon>Brassicaceae</taxon>
        <taxon>Brassiceae</taxon>
        <taxon>Brassica</taxon>
    </lineage>
</organism>
<feature type="region of interest" description="Disordered" evidence="1">
    <location>
        <begin position="1"/>
        <end position="32"/>
    </location>
</feature>
<accession>A0A8X8B863</accession>
<reference evidence="2 3" key="1">
    <citation type="submission" date="2020-02" db="EMBL/GenBank/DDBJ databases">
        <authorList>
            <person name="Ma Q."/>
            <person name="Huang Y."/>
            <person name="Song X."/>
            <person name="Pei D."/>
        </authorList>
    </citation>
    <scope>NUCLEOTIDE SEQUENCE [LARGE SCALE GENOMIC DNA]</scope>
    <source>
        <strain evidence="2">Sxm20200214</strain>
        <tissue evidence="2">Leaf</tissue>
    </source>
</reference>
<evidence type="ECO:0000313" key="3">
    <source>
        <dbReference type="Proteomes" id="UP000886595"/>
    </source>
</evidence>
<gene>
    <name evidence="2" type="ORF">Bca52824_007756</name>
</gene>
<keyword evidence="3" id="KW-1185">Reference proteome</keyword>
<feature type="compositionally biased region" description="Polar residues" evidence="1">
    <location>
        <begin position="7"/>
        <end position="32"/>
    </location>
</feature>
<dbReference type="EMBL" id="JAAMPC010000002">
    <property type="protein sequence ID" value="KAG2325028.1"/>
    <property type="molecule type" value="Genomic_DNA"/>
</dbReference>
<proteinExistence type="predicted"/>
<comment type="caution">
    <text evidence="2">The sequence shown here is derived from an EMBL/GenBank/DDBJ whole genome shotgun (WGS) entry which is preliminary data.</text>
</comment>
<feature type="region of interest" description="Disordered" evidence="1">
    <location>
        <begin position="63"/>
        <end position="116"/>
    </location>
</feature>